<dbReference type="RefSeq" id="WP_054479628.1">
    <property type="nucleotide sequence ID" value="NZ_CAWMRL010000036.1"/>
</dbReference>
<evidence type="ECO:0000259" key="2">
    <source>
        <dbReference type="Pfam" id="PF18821"/>
    </source>
</evidence>
<proteinExistence type="predicted"/>
<organism evidence="4 5">
    <name type="scientific">Photorhabdus heterorhabditis</name>
    <dbReference type="NCBI Taxonomy" id="880156"/>
    <lineage>
        <taxon>Bacteria</taxon>
        <taxon>Pseudomonadati</taxon>
        <taxon>Pseudomonadota</taxon>
        <taxon>Gammaproteobacteria</taxon>
        <taxon>Enterobacterales</taxon>
        <taxon>Morganellaceae</taxon>
        <taxon>Photorhabdus</taxon>
    </lineage>
</organism>
<feature type="region of interest" description="Disordered" evidence="1">
    <location>
        <begin position="678"/>
        <end position="710"/>
    </location>
</feature>
<sequence>MKATEPTYLVIPFDQLEKAKKQAGKLENGQNAIAFDSESKMWFAKPGANLEKLANWRVDSTLIQKKEGNPQKEFGDFIYILGGVLDDDPIMDGSVQRIRMEDDKPGEKSGAYVGHKDGFPNGWLIDHRKGNYHKWSMASDKLDPITLLHIKAATAQERLRRKNELRIAQDAKSKEVTILYNNLPQAGHNHPYLLRKGIMAAKGVHIDPQNNLVIPLSNSDDAIRTLQTISPNGTKLLTKGGEKVGNFYVIGGTLKNGVPIVFAEGYATAASIAMAIQHPVVMTVDASNLVKVAQALHERYPDSQKWFLGDDDIPKPKRPGNPGKDKASQAAELTGGTYILPTFTSEERQKGFTDFNDLHQSRGLDALKQQLQTVFTAIHTSSQIEPTKMVDIPAKHQSESIKILNEPPESDISESLSNINDVTPVSSISSDDYADYSHIIEEMMEQEQPEYQFPNIVSELPKQDISESSEILEPATTEAIQTAHDELINDDKVADIAPQEESPSEDIKEQNESNGLTKESSIKPYNEKEKTQEADDDAKEWLTSSRVSTAEMIAEDEERYRNRKQDAQITGQQTQEMAVAESAKEEETLATAVEPVTTEAIQTAHDELINDDKVADIAPQEESPSENIKEKNESNNLTKESSIKSYSEKEKIQEADDDAKAWLTSRRVSTAEMIAEDEERYRNRKQDARITDQQTQETATAESAKEEETLATAVEPAKQNEQLENAIIIETSRQLAPIDLDTLMQKITHEMSDDGRSVKYLLSGEDAFVDHSNRIVMATAQSSQNDSMILAALLVAREHYRGRIELTGSDEFKQRAINLIAEYNLDVKMKNAQQQLMLDEAIKKLADEPTPSDTPTPVGSPVASIVLEPNETTAFVASPSGLQSELPPELRPNVLPRKNPQNASHKESKAGITGTILGYGPAKYNFDPTESENYYVHLRTAQGERYIWGKGLMDAISESGLSKGDVATLKWLGSEKVAIMTKVRDAQGKVVIDENGLEKTHEIITNRNQWEITSAIDPRLLVSNERQAAPPASLLAYDIAHFKAIQEKVIQFATETGVIIPDLPSPANGLLWFKPNGEGTQPPAIRPTNVKLPVHTQDAGTVLMRAMNSENQLKLLLVKGLGEYIQGIVHYQGKYHSVLGKLCTRENGSRYLSLNSITPDGLKVIGYGNAVNHKAGANNAFVFKLKDEKERLYAPLVDPVKYPPALHKQLGFTNDYIPPSQASQIREKDIVEHTAKPAPSTPRPSA</sequence>
<reference evidence="4 5" key="1">
    <citation type="submission" date="2015-09" db="EMBL/GenBank/DDBJ databases">
        <title>Draft genome sequence and assembly of Photorhabdus sp. VMG, a bacterial symbiont associated with Heterorhabditis zealandica.</title>
        <authorList>
            <person name="Naidoo S."/>
            <person name="Featherston J."/>
            <person name="Mothupi B."/>
            <person name="Gray V.M."/>
        </authorList>
    </citation>
    <scope>NUCLEOTIDE SEQUENCE [LARGE SCALE GENOMIC DNA]</scope>
    <source>
        <strain evidence="4 5">VMG</strain>
    </source>
</reference>
<dbReference type="Proteomes" id="UP000037727">
    <property type="component" value="Unassembled WGS sequence"/>
</dbReference>
<dbReference type="InterPro" id="IPR040677">
    <property type="entry name" value="LPD7"/>
</dbReference>
<feature type="region of interest" description="Disordered" evidence="1">
    <location>
        <begin position="608"/>
        <end position="652"/>
    </location>
</feature>
<dbReference type="Pfam" id="PF18974">
    <property type="entry name" value="DUF5710"/>
    <property type="match status" value="1"/>
</dbReference>
<dbReference type="InterPro" id="IPR043764">
    <property type="entry name" value="DUF5710"/>
</dbReference>
<evidence type="ECO:0000259" key="3">
    <source>
        <dbReference type="Pfam" id="PF18974"/>
    </source>
</evidence>
<protein>
    <recommendedName>
        <fullName evidence="6">DNA primase</fullName>
    </recommendedName>
</protein>
<accession>A0ABR5KAP8</accession>
<feature type="domain" description="DUF5710" evidence="3">
    <location>
        <begin position="7"/>
        <end position="56"/>
    </location>
</feature>
<evidence type="ECO:0000313" key="4">
    <source>
        <dbReference type="EMBL" id="KOY61566.1"/>
    </source>
</evidence>
<dbReference type="EMBL" id="LJCS01000036">
    <property type="protein sequence ID" value="KOY61566.1"/>
    <property type="molecule type" value="Genomic_DNA"/>
</dbReference>
<evidence type="ECO:0008006" key="6">
    <source>
        <dbReference type="Google" id="ProtNLM"/>
    </source>
</evidence>
<evidence type="ECO:0000313" key="5">
    <source>
        <dbReference type="Proteomes" id="UP000037727"/>
    </source>
</evidence>
<feature type="region of interest" description="Disordered" evidence="1">
    <location>
        <begin position="1223"/>
        <end position="1246"/>
    </location>
</feature>
<keyword evidence="5" id="KW-1185">Reference proteome</keyword>
<feature type="region of interest" description="Disordered" evidence="1">
    <location>
        <begin position="307"/>
        <end position="331"/>
    </location>
</feature>
<feature type="compositionally biased region" description="Basic and acidic residues" evidence="1">
    <location>
        <begin position="679"/>
        <end position="690"/>
    </location>
</feature>
<feature type="compositionally biased region" description="Low complexity" evidence="1">
    <location>
        <begin position="693"/>
        <end position="702"/>
    </location>
</feature>
<feature type="compositionally biased region" description="Basic and acidic residues" evidence="1">
    <location>
        <begin position="1225"/>
        <end position="1235"/>
    </location>
</feature>
<comment type="caution">
    <text evidence="4">The sequence shown here is derived from an EMBL/GenBank/DDBJ whole genome shotgun (WGS) entry which is preliminary data.</text>
</comment>
<feature type="compositionally biased region" description="Low complexity" evidence="1">
    <location>
        <begin position="634"/>
        <end position="645"/>
    </location>
</feature>
<gene>
    <name evidence="4" type="ORF">AM629_13140</name>
</gene>
<feature type="region of interest" description="Disordered" evidence="1">
    <location>
        <begin position="488"/>
        <end position="573"/>
    </location>
</feature>
<dbReference type="Pfam" id="PF18821">
    <property type="entry name" value="LPD7"/>
    <property type="match status" value="1"/>
</dbReference>
<feature type="domain" description="Large polyvalent protein-associated" evidence="2">
    <location>
        <begin position="747"/>
        <end position="840"/>
    </location>
</feature>
<evidence type="ECO:0000256" key="1">
    <source>
        <dbReference type="SAM" id="MobiDB-lite"/>
    </source>
</evidence>
<name>A0ABR5KAP8_9GAMM</name>